<dbReference type="OrthoDB" id="337038at2759"/>
<dbReference type="SMART" id="SM00198">
    <property type="entry name" value="SCP"/>
    <property type="match status" value="1"/>
</dbReference>
<comment type="caution">
    <text evidence="2">The sequence shown here is derived from an EMBL/GenBank/DDBJ whole genome shotgun (WGS) entry which is preliminary data.</text>
</comment>
<feature type="domain" description="SCP" evidence="1">
    <location>
        <begin position="1"/>
        <end position="88"/>
    </location>
</feature>
<dbReference type="AlphaFoldDB" id="A0A8J2PEA0"/>
<proteinExistence type="predicted"/>
<dbReference type="Proteomes" id="UP000708208">
    <property type="component" value="Unassembled WGS sequence"/>
</dbReference>
<organism evidence="2 3">
    <name type="scientific">Allacma fusca</name>
    <dbReference type="NCBI Taxonomy" id="39272"/>
    <lineage>
        <taxon>Eukaryota</taxon>
        <taxon>Metazoa</taxon>
        <taxon>Ecdysozoa</taxon>
        <taxon>Arthropoda</taxon>
        <taxon>Hexapoda</taxon>
        <taxon>Collembola</taxon>
        <taxon>Symphypleona</taxon>
        <taxon>Sminthuridae</taxon>
        <taxon>Allacma</taxon>
    </lineage>
</organism>
<evidence type="ECO:0000259" key="1">
    <source>
        <dbReference type="SMART" id="SM00198"/>
    </source>
</evidence>
<keyword evidence="3" id="KW-1185">Reference proteome</keyword>
<dbReference type="EMBL" id="CAJVCH010537692">
    <property type="protein sequence ID" value="CAG7825837.1"/>
    <property type="molecule type" value="Genomic_DNA"/>
</dbReference>
<dbReference type="InterPro" id="IPR001283">
    <property type="entry name" value="CRISP-related"/>
</dbReference>
<dbReference type="Pfam" id="PF00188">
    <property type="entry name" value="CAP"/>
    <property type="match status" value="1"/>
</dbReference>
<dbReference type="PANTHER" id="PTHR10334">
    <property type="entry name" value="CYSTEINE-RICH SECRETORY PROTEIN-RELATED"/>
    <property type="match status" value="1"/>
</dbReference>
<feature type="non-terminal residue" evidence="2">
    <location>
        <position position="1"/>
    </location>
</feature>
<evidence type="ECO:0000313" key="3">
    <source>
        <dbReference type="Proteomes" id="UP000708208"/>
    </source>
</evidence>
<accession>A0A8J2PEA0</accession>
<reference evidence="2" key="1">
    <citation type="submission" date="2021-06" db="EMBL/GenBank/DDBJ databases">
        <authorList>
            <person name="Hodson N. C."/>
            <person name="Mongue J. A."/>
            <person name="Jaron S. K."/>
        </authorList>
    </citation>
    <scope>NUCLEOTIDE SEQUENCE</scope>
</reference>
<name>A0A8J2PEA0_9HEXA</name>
<gene>
    <name evidence="2" type="ORF">AFUS01_LOCUS35925</name>
</gene>
<dbReference type="InterPro" id="IPR014044">
    <property type="entry name" value="CAP_dom"/>
</dbReference>
<sequence>GENFSYFGGSTDAPDVFDSVLDAIDGWYAESFNYDYAQPRSTASEEIYHFTQMIWKSTFQMGFGVFRNNTSKRTFVVALYNPSGNVLARPPDSFRRFRGNVTVPVKPFQPYDFSFY</sequence>
<evidence type="ECO:0000313" key="2">
    <source>
        <dbReference type="EMBL" id="CAG7825837.1"/>
    </source>
</evidence>
<protein>
    <recommendedName>
        <fullName evidence="1">SCP domain-containing protein</fullName>
    </recommendedName>
</protein>